<evidence type="ECO:0000256" key="1">
    <source>
        <dbReference type="SAM" id="MobiDB-lite"/>
    </source>
</evidence>
<feature type="region of interest" description="Disordered" evidence="1">
    <location>
        <begin position="1"/>
        <end position="58"/>
    </location>
</feature>
<organism evidence="3 4">
    <name type="scientific">Didymella pomorum</name>
    <dbReference type="NCBI Taxonomy" id="749634"/>
    <lineage>
        <taxon>Eukaryota</taxon>
        <taxon>Fungi</taxon>
        <taxon>Dikarya</taxon>
        <taxon>Ascomycota</taxon>
        <taxon>Pezizomycotina</taxon>
        <taxon>Dothideomycetes</taxon>
        <taxon>Pleosporomycetidae</taxon>
        <taxon>Pleosporales</taxon>
        <taxon>Pleosporineae</taxon>
        <taxon>Didymellaceae</taxon>
        <taxon>Didymella</taxon>
    </lineage>
</organism>
<dbReference type="EMBL" id="JAPEVA010000055">
    <property type="protein sequence ID" value="KAJ4403035.1"/>
    <property type="molecule type" value="Genomic_DNA"/>
</dbReference>
<dbReference type="AlphaFoldDB" id="A0A9W8ZC22"/>
<gene>
    <name evidence="3" type="ORF">N0V91_006781</name>
</gene>
<accession>A0A9W8ZC22</accession>
<comment type="caution">
    <text evidence="3">The sequence shown here is derived from an EMBL/GenBank/DDBJ whole genome shotgun (WGS) entry which is preliminary data.</text>
</comment>
<dbReference type="InterPro" id="IPR040632">
    <property type="entry name" value="Sulfotransfer_4"/>
</dbReference>
<reference evidence="3" key="1">
    <citation type="submission" date="2022-10" db="EMBL/GenBank/DDBJ databases">
        <title>Tapping the CABI collections for fungal endophytes: first genome assemblies for Collariella, Neodidymelliopsis, Ascochyta clinopodiicola, Didymella pomorum, Didymosphaeria variabile, Neocosmospora piperis and Neocucurbitaria cava.</title>
        <authorList>
            <person name="Hill R."/>
        </authorList>
    </citation>
    <scope>NUCLEOTIDE SEQUENCE</scope>
    <source>
        <strain evidence="3">IMI 355091</strain>
    </source>
</reference>
<dbReference type="OrthoDB" id="408152at2759"/>
<keyword evidence="2" id="KW-1133">Transmembrane helix</keyword>
<feature type="transmembrane region" description="Helical" evidence="2">
    <location>
        <begin position="335"/>
        <end position="357"/>
    </location>
</feature>
<keyword evidence="2" id="KW-0812">Transmembrane</keyword>
<dbReference type="Pfam" id="PF17784">
    <property type="entry name" value="Sulfotransfer_4"/>
    <property type="match status" value="2"/>
</dbReference>
<evidence type="ECO:0000313" key="4">
    <source>
        <dbReference type="Proteomes" id="UP001140510"/>
    </source>
</evidence>
<dbReference type="Gene3D" id="3.40.50.300">
    <property type="entry name" value="P-loop containing nucleotide triphosphate hydrolases"/>
    <property type="match status" value="2"/>
</dbReference>
<keyword evidence="2" id="KW-0472">Membrane</keyword>
<sequence>MEIVNHSIAPHTKATAAGGQVACDTAKNSTPAPTDASSAPDAEREAALPPQPRLIDSDPSKFRSLKRVIVIGRPGSGTDGIGDALTKLGFKVYDFEAASKRYERDFPLWVEAAYLREEGLPYRKSDFNKLIGDHDAIVGMPACFFDILMVKLYPGVKVILVAGDHILKTDLETPSAGFWARFDPQYQGNIDRFLKLIAKSNKSLCVNNDRAIRNLVREKNLLEIRSLIAWIPLCKFLQVKIPDVPAPELHDNRSRAELAARPRRAVSEKADRMGRRVVKGLAYTLTMATIALIALLAAILGSIGLYLLSCIGVHLFYFLVACCRIRDTTRGTAAGLAFLTFICGMSVGYAIALMRVLKPIVVESPSRDYRRRNNNGRRTGRGRGRGRQAGSDENRHPERPERPTLDEWSGVQEGIRKEDAEMAKEGRGNFEEWKNGKHVTFHVTHKQTESSQDLFSGPRKVLSVTEETVE</sequence>
<dbReference type="PANTHER" id="PTHR36978">
    <property type="entry name" value="P-LOOP CONTAINING NUCLEOTIDE TRIPHOSPHATE HYDROLASE"/>
    <property type="match status" value="1"/>
</dbReference>
<evidence type="ECO:0000256" key="2">
    <source>
        <dbReference type="SAM" id="Phobius"/>
    </source>
</evidence>
<feature type="region of interest" description="Disordered" evidence="1">
    <location>
        <begin position="368"/>
        <end position="414"/>
    </location>
</feature>
<name>A0A9W8ZC22_9PLEO</name>
<dbReference type="PANTHER" id="PTHR36978:SF4">
    <property type="entry name" value="P-LOOP CONTAINING NUCLEOSIDE TRIPHOSPHATE HYDROLASE PROTEIN"/>
    <property type="match status" value="1"/>
</dbReference>
<keyword evidence="4" id="KW-1185">Reference proteome</keyword>
<feature type="region of interest" description="Disordered" evidence="1">
    <location>
        <begin position="449"/>
        <end position="470"/>
    </location>
</feature>
<dbReference type="InterPro" id="IPR027417">
    <property type="entry name" value="P-loop_NTPase"/>
</dbReference>
<proteinExistence type="predicted"/>
<feature type="transmembrane region" description="Helical" evidence="2">
    <location>
        <begin position="305"/>
        <end position="323"/>
    </location>
</feature>
<protein>
    <submittedName>
        <fullName evidence="3">Uncharacterized protein</fullName>
    </submittedName>
</protein>
<evidence type="ECO:0000313" key="3">
    <source>
        <dbReference type="EMBL" id="KAJ4403035.1"/>
    </source>
</evidence>
<feature type="transmembrane region" description="Helical" evidence="2">
    <location>
        <begin position="281"/>
        <end position="299"/>
    </location>
</feature>
<feature type="compositionally biased region" description="Basic residues" evidence="1">
    <location>
        <begin position="369"/>
        <end position="386"/>
    </location>
</feature>
<feature type="compositionally biased region" description="Basic and acidic residues" evidence="1">
    <location>
        <begin position="390"/>
        <end position="405"/>
    </location>
</feature>
<feature type="compositionally biased region" description="Low complexity" evidence="1">
    <location>
        <begin position="29"/>
        <end position="40"/>
    </location>
</feature>
<dbReference type="Proteomes" id="UP001140510">
    <property type="component" value="Unassembled WGS sequence"/>
</dbReference>